<evidence type="ECO:0000313" key="1">
    <source>
        <dbReference type="EMBL" id="QDO88481.1"/>
    </source>
</evidence>
<dbReference type="KEGG" id="orz:FNH13_09115"/>
<accession>A0A516GAD7</accession>
<dbReference type="InterPro" id="IPR036390">
    <property type="entry name" value="WH_DNA-bd_sf"/>
</dbReference>
<evidence type="ECO:0000313" key="2">
    <source>
        <dbReference type="Proteomes" id="UP000315395"/>
    </source>
</evidence>
<name>A0A516GAD7_9MICO</name>
<keyword evidence="2" id="KW-1185">Reference proteome</keyword>
<dbReference type="OrthoDB" id="3399802at2"/>
<dbReference type="Pfam" id="PF12840">
    <property type="entry name" value="HTH_20"/>
    <property type="match status" value="1"/>
</dbReference>
<dbReference type="EMBL" id="CP041616">
    <property type="protein sequence ID" value="QDO88481.1"/>
    <property type="molecule type" value="Genomic_DNA"/>
</dbReference>
<dbReference type="RefSeq" id="WP_143783159.1">
    <property type="nucleotide sequence ID" value="NZ_CP041616.1"/>
</dbReference>
<organism evidence="1 2">
    <name type="scientific">Ornithinimicrobium ciconiae</name>
    <dbReference type="NCBI Taxonomy" id="2594265"/>
    <lineage>
        <taxon>Bacteria</taxon>
        <taxon>Bacillati</taxon>
        <taxon>Actinomycetota</taxon>
        <taxon>Actinomycetes</taxon>
        <taxon>Micrococcales</taxon>
        <taxon>Ornithinimicrobiaceae</taxon>
        <taxon>Ornithinimicrobium</taxon>
    </lineage>
</organism>
<protein>
    <submittedName>
        <fullName evidence="1">Helix-turn-helix domain-containing protein</fullName>
    </submittedName>
</protein>
<dbReference type="SUPFAM" id="SSF46785">
    <property type="entry name" value="Winged helix' DNA-binding domain"/>
    <property type="match status" value="1"/>
</dbReference>
<dbReference type="AlphaFoldDB" id="A0A516GAD7"/>
<reference evidence="1 2" key="1">
    <citation type="submission" date="2019-07" db="EMBL/GenBank/DDBJ databases">
        <title>complete genome sequencing of Ornithinimicrobium sp. H23M54.</title>
        <authorList>
            <person name="Bae J.-W."/>
            <person name="Lee S.-Y."/>
        </authorList>
    </citation>
    <scope>NUCLEOTIDE SEQUENCE [LARGE SCALE GENOMIC DNA]</scope>
    <source>
        <strain evidence="1 2">H23M54</strain>
    </source>
</reference>
<dbReference type="InterPro" id="IPR036388">
    <property type="entry name" value="WH-like_DNA-bd_sf"/>
</dbReference>
<dbReference type="Gene3D" id="1.10.10.10">
    <property type="entry name" value="Winged helix-like DNA-binding domain superfamily/Winged helix DNA-binding domain"/>
    <property type="match status" value="1"/>
</dbReference>
<gene>
    <name evidence="1" type="ORF">FNH13_09115</name>
</gene>
<dbReference type="Proteomes" id="UP000315395">
    <property type="component" value="Chromosome"/>
</dbReference>
<proteinExistence type="predicted"/>
<sequence length="239" mass="25313">MTGEPFERAVDSIASLAEPVRRELYRYVCQRDVPVGREEAAEATGLAHHTVKFHLDRLAADGLLEVDYQRLGDRTGPGAGRPAKVYRRVEEEVSISLPARDYALAGELLAATVDAAAMSGRPVLEVLTEVATARGAELARDASAPDASAAQPGGPGGSDVLAIASEALARHGFEPRSDGDRVLLTNCPFHALAQRHTQLVCGMNHAMLEGFTGELAPGCLAAHLDPAPGRCCVTLSQQR</sequence>